<reference evidence="1 2" key="1">
    <citation type="journal article" date="2019" name="Int. J. Syst. Evol. Microbiol.">
        <title>Anaerobacillus alkaliphilus sp. nov., a novel alkaliphilic and moderately halophilic bacterium.</title>
        <authorList>
            <person name="Borsodi A.K."/>
            <person name="Aszalos J.M."/>
            <person name="Bihari P."/>
            <person name="Nagy I."/>
            <person name="Schumann P."/>
            <person name="Sproer C."/>
            <person name="Kovacs A.L."/>
            <person name="Boka K."/>
            <person name="Dobosy P."/>
            <person name="Ovari M."/>
            <person name="Szili-Kovacs T."/>
            <person name="Toth E."/>
        </authorList>
    </citation>
    <scope>NUCLEOTIDE SEQUENCE [LARGE SCALE GENOMIC DNA]</scope>
    <source>
        <strain evidence="1 2">B16-10</strain>
    </source>
</reference>
<evidence type="ECO:0000313" key="2">
    <source>
        <dbReference type="Proteomes" id="UP000290649"/>
    </source>
</evidence>
<dbReference type="AlphaFoldDB" id="A0A4Q0VSS2"/>
<dbReference type="PROSITE" id="PS51257">
    <property type="entry name" value="PROKAR_LIPOPROTEIN"/>
    <property type="match status" value="1"/>
</dbReference>
<proteinExistence type="predicted"/>
<protein>
    <submittedName>
        <fullName evidence="1">Uncharacterized protein</fullName>
    </submittedName>
</protein>
<organism evidence="1 2">
    <name type="scientific">Anaerobacillus alkaliphilus</name>
    <dbReference type="NCBI Taxonomy" id="1548597"/>
    <lineage>
        <taxon>Bacteria</taxon>
        <taxon>Bacillati</taxon>
        <taxon>Bacillota</taxon>
        <taxon>Bacilli</taxon>
        <taxon>Bacillales</taxon>
        <taxon>Bacillaceae</taxon>
        <taxon>Anaerobacillus</taxon>
    </lineage>
</organism>
<keyword evidence="2" id="KW-1185">Reference proteome</keyword>
<dbReference type="EMBL" id="QOUX01000039">
    <property type="protein sequence ID" value="RXJ00367.1"/>
    <property type="molecule type" value="Genomic_DNA"/>
</dbReference>
<sequence>MKRLFPLVLGTILTIGLIGCNEKEAVNESAIGEDTHADDHSHDELPFEWAGSYELVAGTYSLEFKQNEFGDETMLLTFIKEDSNIKDLEHHAAHIMDTGGELFHEGDYFAAESEYAYNLSLNVKGSTSYTFTIQEAGTYRIFTEHHADEFEMEITNENSDVIIAKSVQEYEGHDHEHGH</sequence>
<dbReference type="OrthoDB" id="2888473at2"/>
<dbReference type="RefSeq" id="WP_129078585.1">
    <property type="nucleotide sequence ID" value="NZ_QOUX01000039.1"/>
</dbReference>
<dbReference type="Proteomes" id="UP000290649">
    <property type="component" value="Unassembled WGS sequence"/>
</dbReference>
<gene>
    <name evidence="1" type="ORF">DS745_12615</name>
</gene>
<name>A0A4Q0VSS2_9BACI</name>
<evidence type="ECO:0000313" key="1">
    <source>
        <dbReference type="EMBL" id="RXJ00367.1"/>
    </source>
</evidence>
<accession>A0A4Q0VSS2</accession>
<comment type="caution">
    <text evidence="1">The sequence shown here is derived from an EMBL/GenBank/DDBJ whole genome shotgun (WGS) entry which is preliminary data.</text>
</comment>